<dbReference type="Proteomes" id="UP000606490">
    <property type="component" value="Unassembled WGS sequence"/>
</dbReference>
<sequence>MIDTYLLGAANWDQTASSTPWLQAGARLELQRSGNPTVSSSTRSKAPSRLEVRTQDGNMLGYLPPEDADEITERMAAGASAMVFVRGVVPAFRRPRVQLVVKLVAA</sequence>
<proteinExistence type="predicted"/>
<name>A0ABS1VCP7_9PROT</name>
<evidence type="ECO:0000313" key="2">
    <source>
        <dbReference type="Proteomes" id="UP000606490"/>
    </source>
</evidence>
<gene>
    <name evidence="1" type="ORF">JMJ55_29320</name>
</gene>
<dbReference type="RefSeq" id="WP_202829152.1">
    <property type="nucleotide sequence ID" value="NZ_JAEUXJ010000039.1"/>
</dbReference>
<evidence type="ECO:0000313" key="1">
    <source>
        <dbReference type="EMBL" id="MBL6459418.1"/>
    </source>
</evidence>
<protein>
    <recommendedName>
        <fullName evidence="3">HIRAN domain-containing protein</fullName>
    </recommendedName>
</protein>
<dbReference type="EMBL" id="JAEUXJ010000039">
    <property type="protein sequence ID" value="MBL6459418.1"/>
    <property type="molecule type" value="Genomic_DNA"/>
</dbReference>
<reference evidence="1 2" key="1">
    <citation type="submission" date="2021-01" db="EMBL/GenBank/DDBJ databases">
        <title>Belnapia mucosa sp. nov. and Belnapia arida sp. nov., isolated from the Tabernas Desert (Almeria, Spain).</title>
        <authorList>
            <person name="Molina-Menor E."/>
            <person name="Vidal-Verdu A."/>
            <person name="Calonge A."/>
            <person name="Satari L."/>
            <person name="Pereto Magraner J."/>
            <person name="Porcar Miralles M."/>
        </authorList>
    </citation>
    <scope>NUCLEOTIDE SEQUENCE [LARGE SCALE GENOMIC DNA]</scope>
    <source>
        <strain evidence="1 2">T6</strain>
    </source>
</reference>
<accession>A0ABS1VCP7</accession>
<organism evidence="1 2">
    <name type="scientific">Belnapia mucosa</name>
    <dbReference type="NCBI Taxonomy" id="2804532"/>
    <lineage>
        <taxon>Bacteria</taxon>
        <taxon>Pseudomonadati</taxon>
        <taxon>Pseudomonadota</taxon>
        <taxon>Alphaproteobacteria</taxon>
        <taxon>Acetobacterales</taxon>
        <taxon>Roseomonadaceae</taxon>
        <taxon>Belnapia</taxon>
    </lineage>
</organism>
<keyword evidence="2" id="KW-1185">Reference proteome</keyword>
<evidence type="ECO:0008006" key="3">
    <source>
        <dbReference type="Google" id="ProtNLM"/>
    </source>
</evidence>
<comment type="caution">
    <text evidence="1">The sequence shown here is derived from an EMBL/GenBank/DDBJ whole genome shotgun (WGS) entry which is preliminary data.</text>
</comment>